<keyword evidence="1" id="KW-0813">Transport</keyword>
<proteinExistence type="predicted"/>
<name>M3K1J8_CANMX</name>
<evidence type="ECO:0000259" key="2">
    <source>
        <dbReference type="Pfam" id="PF00005"/>
    </source>
</evidence>
<dbReference type="PANTHER" id="PTHR19241">
    <property type="entry name" value="ATP-BINDING CASSETTE TRANSPORTER"/>
    <property type="match status" value="1"/>
</dbReference>
<dbReference type="eggNOG" id="KOG0065">
    <property type="taxonomic scope" value="Eukaryota"/>
</dbReference>
<dbReference type="Proteomes" id="UP000011777">
    <property type="component" value="Unassembled WGS sequence"/>
</dbReference>
<reference evidence="4 5" key="1">
    <citation type="submission" date="2013-02" db="EMBL/GenBank/DDBJ databases">
        <title>Genome sequence of Candida maltosa Xu316, a potential industrial strain for xylitol and ethanol production.</title>
        <authorList>
            <person name="Yu J."/>
            <person name="Wang Q."/>
            <person name="Geng X."/>
            <person name="Bao W."/>
            <person name="He P."/>
            <person name="Cai J."/>
        </authorList>
    </citation>
    <scope>NUCLEOTIDE SEQUENCE [LARGE SCALE GENOMIC DNA]</scope>
    <source>
        <strain evidence="5">Xu316</strain>
    </source>
</reference>
<protein>
    <submittedName>
        <fullName evidence="4">Multidrug resistance protein CDR1</fullName>
    </submittedName>
</protein>
<dbReference type="AlphaFoldDB" id="M3K1J8"/>
<comment type="caution">
    <text evidence="4">The sequence shown here is derived from an EMBL/GenBank/DDBJ whole genome shotgun (WGS) entry which is preliminary data.</text>
</comment>
<evidence type="ECO:0000313" key="5">
    <source>
        <dbReference type="Proteomes" id="UP000011777"/>
    </source>
</evidence>
<gene>
    <name evidence="4" type="ORF">G210_0173</name>
</gene>
<dbReference type="InterPro" id="IPR027417">
    <property type="entry name" value="P-loop_NTPase"/>
</dbReference>
<dbReference type="Gene3D" id="3.40.50.300">
    <property type="entry name" value="P-loop containing nucleotide triphosphate hydrolases"/>
    <property type="match status" value="1"/>
</dbReference>
<dbReference type="InterPro" id="IPR003439">
    <property type="entry name" value="ABC_transporter-like_ATP-bd"/>
</dbReference>
<feature type="non-terminal residue" evidence="4">
    <location>
        <position position="224"/>
    </location>
</feature>
<evidence type="ECO:0000256" key="1">
    <source>
        <dbReference type="ARBA" id="ARBA00022448"/>
    </source>
</evidence>
<dbReference type="OrthoDB" id="4501769at2759"/>
<dbReference type="OMA" id="TVDNAVW"/>
<keyword evidence="5" id="KW-1185">Reference proteome</keyword>
<dbReference type="HOGENOM" id="CLU_000604_35_1_1"/>
<dbReference type="STRING" id="1245528.M3K1J8"/>
<dbReference type="GO" id="GO:0005524">
    <property type="term" value="F:ATP binding"/>
    <property type="evidence" value="ECO:0007669"/>
    <property type="project" value="InterPro"/>
</dbReference>
<dbReference type="SUPFAM" id="SSF52540">
    <property type="entry name" value="P-loop containing nucleoside triphosphate hydrolases"/>
    <property type="match status" value="1"/>
</dbReference>
<dbReference type="InterPro" id="IPR029481">
    <property type="entry name" value="ABC_trans_N"/>
</dbReference>
<organism evidence="4 5">
    <name type="scientific">Candida maltosa (strain Xu316)</name>
    <name type="common">Yeast</name>
    <dbReference type="NCBI Taxonomy" id="1245528"/>
    <lineage>
        <taxon>Eukaryota</taxon>
        <taxon>Fungi</taxon>
        <taxon>Dikarya</taxon>
        <taxon>Ascomycota</taxon>
        <taxon>Saccharomycotina</taxon>
        <taxon>Pichiomycetes</taxon>
        <taxon>Debaryomycetaceae</taxon>
        <taxon>Candida/Lodderomyces clade</taxon>
        <taxon>Candida</taxon>
    </lineage>
</organism>
<evidence type="ECO:0000313" key="4">
    <source>
        <dbReference type="EMBL" id="EMG49135.1"/>
    </source>
</evidence>
<dbReference type="Pfam" id="PF14510">
    <property type="entry name" value="ABC_trans_N"/>
    <property type="match status" value="1"/>
</dbReference>
<dbReference type="EMBL" id="AOGT01000800">
    <property type="protein sequence ID" value="EMG49135.1"/>
    <property type="molecule type" value="Genomic_DNA"/>
</dbReference>
<accession>M3K1J8</accession>
<sequence length="224" mass="24822">MSASGESDAVSYHGFDAHTSQDIQELARTLTHQSISSAAVVKHLSHMSEVPGVAPFTEEGVDNEQLNPDSDNFNAKYWVKNMRKLIDSDPEYYKPSKLGIAYRDLRAYGVAVDSDYQATVDNAVWKLIGEGINYLKKNDNSRYFDILKPMDAIMKPGEVTVVLGRPGAGCSTLLKTIAAQTYGFHIGKESKISYDGLTPEEIKKHYHGDVIYSAETDVHFPQLS</sequence>
<dbReference type="GO" id="GO:0016887">
    <property type="term" value="F:ATP hydrolysis activity"/>
    <property type="evidence" value="ECO:0007669"/>
    <property type="project" value="InterPro"/>
</dbReference>
<feature type="domain" description="Pleiotropic ABC efflux transporter N-terminal" evidence="3">
    <location>
        <begin position="25"/>
        <end position="123"/>
    </location>
</feature>
<evidence type="ECO:0000259" key="3">
    <source>
        <dbReference type="Pfam" id="PF14510"/>
    </source>
</evidence>
<feature type="domain" description="ABC transporter" evidence="2">
    <location>
        <begin position="147"/>
        <end position="223"/>
    </location>
</feature>
<dbReference type="Pfam" id="PF00005">
    <property type="entry name" value="ABC_tran"/>
    <property type="match status" value="1"/>
</dbReference>